<evidence type="ECO:0000313" key="2">
    <source>
        <dbReference type="Proteomes" id="UP000286976"/>
    </source>
</evidence>
<sequence length="219" mass="24762">MKRRLNLYHSSLHPVKETLTSQRVVWAVAAVLLVAAMARGGLEYALHSLQEQQDALTQSQQNLNERMMDLVAQANRQQPMRSLLRQTAQTELEISSRQALLAEFENRGTIQRDNLSPVLQELASIHTQGVWLTRISITPEGVELEGSTLEAGLIPRWMAKFSQTTTLAKHQFSVVDLQRDTSRVLNFALLSKPRTNDQEALIEEQMEGIKLNEILVPEI</sequence>
<dbReference type="RefSeq" id="WP_126757035.1">
    <property type="nucleotide sequence ID" value="NZ_PIPQ01000002.1"/>
</dbReference>
<reference evidence="1 2" key="1">
    <citation type="journal article" date="2011" name="Front. Microbiol.">
        <title>Genomic signatures of strain selection and enhancement in Bacillus atrophaeus var. globigii, a historical biowarfare simulant.</title>
        <authorList>
            <person name="Gibbons H.S."/>
            <person name="Broomall S.M."/>
            <person name="McNew L.A."/>
            <person name="Daligault H."/>
            <person name="Chapman C."/>
            <person name="Bruce D."/>
            <person name="Karavis M."/>
            <person name="Krepps M."/>
            <person name="McGregor P.A."/>
            <person name="Hong C."/>
            <person name="Park K.H."/>
            <person name="Akmal A."/>
            <person name="Feldman A."/>
            <person name="Lin J.S."/>
            <person name="Chang W.E."/>
            <person name="Higgs B.W."/>
            <person name="Demirev P."/>
            <person name="Lindquist J."/>
            <person name="Liem A."/>
            <person name="Fochler E."/>
            <person name="Read T.D."/>
            <person name="Tapia R."/>
            <person name="Johnson S."/>
            <person name="Bishop-Lilly K.A."/>
            <person name="Detter C."/>
            <person name="Han C."/>
            <person name="Sozhamannan S."/>
            <person name="Rosenzweig C.N."/>
            <person name="Skowronski E.W."/>
        </authorList>
    </citation>
    <scope>NUCLEOTIDE SEQUENCE [LARGE SCALE GENOMIC DNA]</scope>
    <source>
        <strain evidence="1 2">AIT1</strain>
    </source>
</reference>
<name>A0A432X7H5_9GAMM</name>
<proteinExistence type="predicted"/>
<dbReference type="EMBL" id="PIPQ01000002">
    <property type="protein sequence ID" value="RUO42819.1"/>
    <property type="molecule type" value="Genomic_DNA"/>
</dbReference>
<gene>
    <name evidence="1" type="ORF">CWE15_05295</name>
</gene>
<dbReference type="Pfam" id="PF05137">
    <property type="entry name" value="PilN"/>
    <property type="match status" value="1"/>
</dbReference>
<keyword evidence="2" id="KW-1185">Reference proteome</keyword>
<evidence type="ECO:0000313" key="1">
    <source>
        <dbReference type="EMBL" id="RUO42819.1"/>
    </source>
</evidence>
<dbReference type="Proteomes" id="UP000286976">
    <property type="component" value="Unassembled WGS sequence"/>
</dbReference>
<evidence type="ECO:0008006" key="3">
    <source>
        <dbReference type="Google" id="ProtNLM"/>
    </source>
</evidence>
<accession>A0A432X7H5</accession>
<dbReference type="InterPro" id="IPR007813">
    <property type="entry name" value="PilN"/>
</dbReference>
<organism evidence="1 2">
    <name type="scientific">Aliidiomarina taiwanensis</name>
    <dbReference type="NCBI Taxonomy" id="946228"/>
    <lineage>
        <taxon>Bacteria</taxon>
        <taxon>Pseudomonadati</taxon>
        <taxon>Pseudomonadota</taxon>
        <taxon>Gammaproteobacteria</taxon>
        <taxon>Alteromonadales</taxon>
        <taxon>Idiomarinaceae</taxon>
        <taxon>Aliidiomarina</taxon>
    </lineage>
</organism>
<protein>
    <recommendedName>
        <fullName evidence="3">MSHA biogenesis protein MshI</fullName>
    </recommendedName>
</protein>
<dbReference type="OrthoDB" id="6876592at2"/>
<comment type="caution">
    <text evidence="1">The sequence shown here is derived from an EMBL/GenBank/DDBJ whole genome shotgun (WGS) entry which is preliminary data.</text>
</comment>
<dbReference type="AlphaFoldDB" id="A0A432X7H5"/>